<comment type="caution">
    <text evidence="3">The sequence shown here is derived from an EMBL/GenBank/DDBJ whole genome shotgun (WGS) entry which is preliminary data.</text>
</comment>
<dbReference type="STRING" id="1218508.JG29_13000"/>
<reference evidence="3 4" key="1">
    <citation type="submission" date="2014-12" db="EMBL/GenBank/DDBJ databases">
        <title>Comparative genomics of the lactic acid bacteria isolated from the honey bee gut.</title>
        <authorList>
            <person name="Ellegaard K.M."/>
            <person name="Tamarit D."/>
            <person name="Javelind E."/>
            <person name="Olofsson T."/>
            <person name="Andersson S.G."/>
            <person name="Vasquez A."/>
        </authorList>
    </citation>
    <scope>NUCLEOTIDE SEQUENCE [LARGE SCALE GENOMIC DNA]</scope>
    <source>
        <strain evidence="3 4">Hon2</strain>
    </source>
</reference>
<dbReference type="EMBL" id="JXBZ01000009">
    <property type="protein sequence ID" value="KJY48250.1"/>
    <property type="molecule type" value="Genomic_DNA"/>
</dbReference>
<evidence type="ECO:0000313" key="4">
    <source>
        <dbReference type="Proteomes" id="UP000033695"/>
    </source>
</evidence>
<proteinExistence type="predicted"/>
<evidence type="ECO:0000256" key="1">
    <source>
        <dbReference type="SAM" id="MobiDB-lite"/>
    </source>
</evidence>
<accession>A0A0F4KPB3</accession>
<evidence type="ECO:0000256" key="2">
    <source>
        <dbReference type="SAM" id="SignalP"/>
    </source>
</evidence>
<dbReference type="HOGENOM" id="CLU_1084996_0_0_9"/>
<dbReference type="Proteomes" id="UP000033695">
    <property type="component" value="Unassembled WGS sequence"/>
</dbReference>
<evidence type="ECO:0000313" key="3">
    <source>
        <dbReference type="EMBL" id="KJY48250.1"/>
    </source>
</evidence>
<organism evidence="3 4">
    <name type="scientific">Bombilactobacillus mellis</name>
    <dbReference type="NCBI Taxonomy" id="1218508"/>
    <lineage>
        <taxon>Bacteria</taxon>
        <taxon>Bacillati</taxon>
        <taxon>Bacillota</taxon>
        <taxon>Bacilli</taxon>
        <taxon>Lactobacillales</taxon>
        <taxon>Lactobacillaceae</taxon>
        <taxon>Bombilactobacillus</taxon>
    </lineage>
</organism>
<dbReference type="RefSeq" id="WP_045923137.1">
    <property type="nucleotide sequence ID" value="NZ_JBHTHW010000005.1"/>
</dbReference>
<gene>
    <name evidence="3" type="ORF">JG29_13000</name>
</gene>
<dbReference type="OrthoDB" id="2149740at2"/>
<feature type="region of interest" description="Disordered" evidence="1">
    <location>
        <begin position="37"/>
        <end position="66"/>
    </location>
</feature>
<sequence>MKMGKLFSSIATATMVLTTLAPAAVANAATGYPVTNDGVSQTPSSGASLPAATSKDKNSDSGSVTATSDASVNVIDGYLILQSVPNFGFGAAIAGNTADLVNYQNAGHGANDAGDSGLLTILDSRHSQKPTPTNPTPQDGMGFSLTLALGGFNHNGTTTTTRPDTDKFSLDFVKGSAGLREQYNKNNKFDTLEASPGNIQEGASGTLITTGTKTSGGNHTWAFTGKDVKLNVPPTAAEGQWYATMTWTLNAKVAAS</sequence>
<keyword evidence="4" id="KW-1185">Reference proteome</keyword>
<protein>
    <recommendedName>
        <fullName evidence="5">WxL domain-containing protein</fullName>
    </recommendedName>
</protein>
<keyword evidence="2" id="KW-0732">Signal</keyword>
<feature type="compositionally biased region" description="Polar residues" evidence="1">
    <location>
        <begin position="37"/>
        <end position="47"/>
    </location>
</feature>
<feature type="signal peptide" evidence="2">
    <location>
        <begin position="1"/>
        <end position="28"/>
    </location>
</feature>
<dbReference type="AlphaFoldDB" id="A0A0F4KPB3"/>
<feature type="chain" id="PRO_5002471844" description="WxL domain-containing protein" evidence="2">
    <location>
        <begin position="29"/>
        <end position="256"/>
    </location>
</feature>
<dbReference type="PATRIC" id="fig|1218508.4.peg.1289"/>
<evidence type="ECO:0008006" key="5">
    <source>
        <dbReference type="Google" id="ProtNLM"/>
    </source>
</evidence>
<name>A0A0F4KPB3_9LACO</name>